<dbReference type="Pfam" id="PF13715">
    <property type="entry name" value="CarbopepD_reg_2"/>
    <property type="match status" value="1"/>
</dbReference>
<dbReference type="InterPro" id="IPR037066">
    <property type="entry name" value="Plug_dom_sf"/>
</dbReference>
<evidence type="ECO:0000256" key="1">
    <source>
        <dbReference type="ARBA" id="ARBA00004571"/>
    </source>
</evidence>
<evidence type="ECO:0000256" key="8">
    <source>
        <dbReference type="SAM" id="Phobius"/>
    </source>
</evidence>
<proteinExistence type="inferred from homology"/>
<dbReference type="InterPro" id="IPR008969">
    <property type="entry name" value="CarboxyPept-like_regulatory"/>
</dbReference>
<feature type="transmembrane region" description="Helical" evidence="8">
    <location>
        <begin position="20"/>
        <end position="42"/>
    </location>
</feature>
<gene>
    <name evidence="10" type="ORF">SAMN04488524_3244</name>
</gene>
<dbReference type="Pfam" id="PF07715">
    <property type="entry name" value="Plug"/>
    <property type="match status" value="1"/>
</dbReference>
<organism evidence="10 11">
    <name type="scientific">Pedobacter africanus</name>
    <dbReference type="NCBI Taxonomy" id="151894"/>
    <lineage>
        <taxon>Bacteria</taxon>
        <taxon>Pseudomonadati</taxon>
        <taxon>Bacteroidota</taxon>
        <taxon>Sphingobacteriia</taxon>
        <taxon>Sphingobacteriales</taxon>
        <taxon>Sphingobacteriaceae</taxon>
        <taxon>Pedobacter</taxon>
    </lineage>
</organism>
<evidence type="ECO:0000313" key="11">
    <source>
        <dbReference type="Proteomes" id="UP000192756"/>
    </source>
</evidence>
<dbReference type="InterPro" id="IPR011662">
    <property type="entry name" value="Secretin/TonB_short_N"/>
</dbReference>
<dbReference type="NCBIfam" id="TIGR04057">
    <property type="entry name" value="SusC_RagA_signa"/>
    <property type="match status" value="1"/>
</dbReference>
<protein>
    <submittedName>
        <fullName evidence="10">TonB-linked outer membrane protein, SusC/RagA family</fullName>
    </submittedName>
</protein>
<dbReference type="STRING" id="151894.SAMN04488524_3244"/>
<keyword evidence="3 7" id="KW-1134">Transmembrane beta strand</keyword>
<evidence type="ECO:0000256" key="5">
    <source>
        <dbReference type="ARBA" id="ARBA00023136"/>
    </source>
</evidence>
<evidence type="ECO:0000256" key="4">
    <source>
        <dbReference type="ARBA" id="ARBA00022692"/>
    </source>
</evidence>
<dbReference type="Pfam" id="PF07660">
    <property type="entry name" value="STN"/>
    <property type="match status" value="1"/>
</dbReference>
<comment type="subcellular location">
    <subcellularLocation>
        <location evidence="1 7">Cell outer membrane</location>
        <topology evidence="1 7">Multi-pass membrane protein</topology>
    </subcellularLocation>
</comment>
<evidence type="ECO:0000259" key="9">
    <source>
        <dbReference type="SMART" id="SM00965"/>
    </source>
</evidence>
<dbReference type="SUPFAM" id="SSF49464">
    <property type="entry name" value="Carboxypeptidase regulatory domain-like"/>
    <property type="match status" value="1"/>
</dbReference>
<name>A0A1W2CU92_9SPHI</name>
<accession>A0A1W2CU92</accession>
<evidence type="ECO:0000256" key="6">
    <source>
        <dbReference type="ARBA" id="ARBA00023237"/>
    </source>
</evidence>
<dbReference type="Gene3D" id="2.170.130.10">
    <property type="entry name" value="TonB-dependent receptor, plug domain"/>
    <property type="match status" value="1"/>
</dbReference>
<dbReference type="Gene3D" id="3.55.50.30">
    <property type="match status" value="1"/>
</dbReference>
<keyword evidence="2 7" id="KW-0813">Transport</keyword>
<dbReference type="SUPFAM" id="SSF56935">
    <property type="entry name" value="Porins"/>
    <property type="match status" value="1"/>
</dbReference>
<dbReference type="Proteomes" id="UP000192756">
    <property type="component" value="Unassembled WGS sequence"/>
</dbReference>
<dbReference type="InterPro" id="IPR012910">
    <property type="entry name" value="Plug_dom"/>
</dbReference>
<keyword evidence="8" id="KW-1133">Transmembrane helix</keyword>
<keyword evidence="5 7" id="KW-0472">Membrane</keyword>
<dbReference type="PROSITE" id="PS52016">
    <property type="entry name" value="TONB_DEPENDENT_REC_3"/>
    <property type="match status" value="1"/>
</dbReference>
<comment type="similarity">
    <text evidence="7">Belongs to the TonB-dependent receptor family.</text>
</comment>
<dbReference type="Gene3D" id="2.60.40.1120">
    <property type="entry name" value="Carboxypeptidase-like, regulatory domain"/>
    <property type="match status" value="1"/>
</dbReference>
<dbReference type="SMART" id="SM00965">
    <property type="entry name" value="STN"/>
    <property type="match status" value="1"/>
</dbReference>
<keyword evidence="6 7" id="KW-0998">Cell outer membrane</keyword>
<reference evidence="11" key="1">
    <citation type="submission" date="2017-04" db="EMBL/GenBank/DDBJ databases">
        <authorList>
            <person name="Varghese N."/>
            <person name="Submissions S."/>
        </authorList>
    </citation>
    <scope>NUCLEOTIDE SEQUENCE [LARGE SCALE GENOMIC DNA]</scope>
    <source>
        <strain evidence="11">DSM 12126</strain>
    </source>
</reference>
<dbReference type="AlphaFoldDB" id="A0A1W2CU92"/>
<dbReference type="Gene3D" id="2.40.170.20">
    <property type="entry name" value="TonB-dependent receptor, beta-barrel domain"/>
    <property type="match status" value="1"/>
</dbReference>
<dbReference type="InterPro" id="IPR023996">
    <property type="entry name" value="TonB-dep_OMP_SusC/RagA"/>
</dbReference>
<dbReference type="InterPro" id="IPR036942">
    <property type="entry name" value="Beta-barrel_TonB_sf"/>
</dbReference>
<dbReference type="GO" id="GO:0009279">
    <property type="term" value="C:cell outer membrane"/>
    <property type="evidence" value="ECO:0007669"/>
    <property type="project" value="UniProtKB-SubCell"/>
</dbReference>
<keyword evidence="4 7" id="KW-0812">Transmembrane</keyword>
<evidence type="ECO:0000256" key="2">
    <source>
        <dbReference type="ARBA" id="ARBA00022448"/>
    </source>
</evidence>
<dbReference type="InterPro" id="IPR039426">
    <property type="entry name" value="TonB-dep_rcpt-like"/>
</dbReference>
<dbReference type="InterPro" id="IPR023997">
    <property type="entry name" value="TonB-dep_OMP_SusC/RagA_CS"/>
</dbReference>
<dbReference type="NCBIfam" id="TIGR04056">
    <property type="entry name" value="OMP_RagA_SusC"/>
    <property type="match status" value="1"/>
</dbReference>
<evidence type="ECO:0000313" key="10">
    <source>
        <dbReference type="EMBL" id="SMC88809.1"/>
    </source>
</evidence>
<feature type="domain" description="Secretin/TonB short N-terminal" evidence="9">
    <location>
        <begin position="67"/>
        <end position="118"/>
    </location>
</feature>
<dbReference type="EMBL" id="FWXT01000002">
    <property type="protein sequence ID" value="SMC88809.1"/>
    <property type="molecule type" value="Genomic_DNA"/>
</dbReference>
<keyword evidence="11" id="KW-1185">Reference proteome</keyword>
<evidence type="ECO:0000256" key="7">
    <source>
        <dbReference type="PROSITE-ProRule" id="PRU01360"/>
    </source>
</evidence>
<dbReference type="RefSeq" id="WP_144008964.1">
    <property type="nucleotide sequence ID" value="NZ_FWXT01000002.1"/>
</dbReference>
<sequence length="1100" mass="121509">MYQIIEVIGSRKRLYQKICLIMRLTTVIIIACLMQVSAAGLAQKITLNERNTSLDNVLRLIGKQSGFAIYSDGKTFSKSRKVTVVVNNVSVEEALDQAFKGLGYTYQIDGKTIAIKPKEEPNIFERIIDRFQNIDVTGKVVDENGQPIAGATIKVKGTSITTISNEQGSFILKNVDENAVLEISFLGFQTKNVKALKDLGNIRMELAIGKLDEVTVNAGYYKVKERELTGSIAHVTAKEIENQPVTNVLATMQGRMAGVSVTQNTGMPGSGFRIEIRGQNSLRNDGNRPFYVIDGVPYSSQSIGNSNTSSNMPEQNSPLNSINPADISSIEVLKDADATAIYGSRGANGVVLITTRKGKVGKTSLSTNYASGFGGVTRFKDVMETREYLAMRREAFANDGVTQLPSTAYDVNGTWDQNRNTNWQRELIGGTATYNNLQSSLSGGSALTQFLVNGNYSRETTVFPGKFEYVKGGMLLNINHVSENKRFRLSLSASYTLQSNNLPAVDLTTVATTLAPNAPSLYDKFGNLNWENNTFNNPVAGLGQKIKGNTSDLITSALLSYDLGSGFVVKSNLGYTDLNQRQSNLQPSTIFNPAWGLGTESATAFINNLKRNSWIAEPQLTWNRKIAELAITALLGTTFQQQKGNQLVNYYRGFANNSLLDNPASATTNTVLSSEENLYKYQAFFTRINLNWGGRYLLNLTGRRDGSSRFGPGKKFGNFGAIGAAWIFSEEDWTKEKIPFLTFGKIRASYGISGNDQIGDYQYLDTYGVSGNKYQGIAGVQPNRLFNPDFGWESNRKLEIALETGFFNDRVSTTIAWYNNISDNQLVGIPLPAITGFSSIQSNLDAVVQNRGLEVSISTENIKRKEFRWTTSFNFTSGKNKLISFPGLEGSTYKNQFVIGQPLNISKVYHYTGVDPLTGIYQFKDVNNDGILSAVDDAKTIINRNPKFYGGLGNNFHYRGFELDFLFQFVKQLNLNENFSNPTPGTMNNQPIAVISRWQKPNDIGPYQGYSNSNGTRITANTRLIGSDASYSDASYIRLKNIALSYQLPISLTRNFTCKVSLQGQNVLTFTKYKGIDPEFRVGGYLPPLRIYTGSIQLIF</sequence>
<evidence type="ECO:0000256" key="3">
    <source>
        <dbReference type="ARBA" id="ARBA00022452"/>
    </source>
</evidence>